<dbReference type="EMBL" id="VIVN01000028">
    <property type="protein sequence ID" value="TWD89174.1"/>
    <property type="molecule type" value="Genomic_DNA"/>
</dbReference>
<dbReference type="Proteomes" id="UP000319671">
    <property type="component" value="Unassembled WGS sequence"/>
</dbReference>
<gene>
    <name evidence="2" type="ORF">FB550_12827</name>
</gene>
<proteinExistence type="predicted"/>
<keyword evidence="3" id="KW-1185">Reference proteome</keyword>
<accession>A0A561CDF7</accession>
<dbReference type="RefSeq" id="WP_144568626.1">
    <property type="nucleotide sequence ID" value="NZ_VIVN01000028.1"/>
</dbReference>
<dbReference type="AlphaFoldDB" id="A0A561CDF7"/>
<organism evidence="2 3">
    <name type="scientific">Neobacillus bataviensis</name>
    <dbReference type="NCBI Taxonomy" id="220685"/>
    <lineage>
        <taxon>Bacteria</taxon>
        <taxon>Bacillati</taxon>
        <taxon>Bacillota</taxon>
        <taxon>Bacilli</taxon>
        <taxon>Bacillales</taxon>
        <taxon>Bacillaceae</taxon>
        <taxon>Neobacillus</taxon>
    </lineage>
</organism>
<comment type="caution">
    <text evidence="2">The sequence shown here is derived from an EMBL/GenBank/DDBJ whole genome shotgun (WGS) entry which is preliminary data.</text>
</comment>
<evidence type="ECO:0000256" key="1">
    <source>
        <dbReference type="SAM" id="MobiDB-lite"/>
    </source>
</evidence>
<feature type="compositionally biased region" description="Polar residues" evidence="1">
    <location>
        <begin position="64"/>
        <end position="78"/>
    </location>
</feature>
<sequence>MSESSTGGFQNEAEEVRGGNFWDFMLGSHVKHPQESSSSKLSSGDHGSDQLPSNHSSVKHANDCRNSQWQNSVNGKTQTKICWDGGNMWEYRVRRRPIETW</sequence>
<reference evidence="2 3" key="1">
    <citation type="submission" date="2019-06" db="EMBL/GenBank/DDBJ databases">
        <title>Sorghum-associated microbial communities from plants grown in Nebraska, USA.</title>
        <authorList>
            <person name="Schachtman D."/>
        </authorList>
    </citation>
    <scope>NUCLEOTIDE SEQUENCE [LARGE SCALE GENOMIC DNA]</scope>
    <source>
        <strain evidence="2 3">2482</strain>
    </source>
</reference>
<feature type="compositionally biased region" description="Low complexity" evidence="1">
    <location>
        <begin position="36"/>
        <end position="45"/>
    </location>
</feature>
<evidence type="ECO:0000313" key="2">
    <source>
        <dbReference type="EMBL" id="TWD89174.1"/>
    </source>
</evidence>
<name>A0A561CDF7_9BACI</name>
<protein>
    <submittedName>
        <fullName evidence="2">Uncharacterized protein</fullName>
    </submittedName>
</protein>
<evidence type="ECO:0000313" key="3">
    <source>
        <dbReference type="Proteomes" id="UP000319671"/>
    </source>
</evidence>
<feature type="region of interest" description="Disordered" evidence="1">
    <location>
        <begin position="27"/>
        <end position="78"/>
    </location>
</feature>